<dbReference type="Proteomes" id="UP000254889">
    <property type="component" value="Chromosome"/>
</dbReference>
<comment type="similarity">
    <text evidence="1">Belongs to the UPF0065 (bug) family.</text>
</comment>
<keyword evidence="4" id="KW-1185">Reference proteome</keyword>
<dbReference type="KEGG" id="ptaw:DW352_20370"/>
<dbReference type="InterPro" id="IPR005064">
    <property type="entry name" value="BUG"/>
</dbReference>
<dbReference type="PANTHER" id="PTHR42928:SF5">
    <property type="entry name" value="BLR1237 PROTEIN"/>
    <property type="match status" value="1"/>
</dbReference>
<dbReference type="PANTHER" id="PTHR42928">
    <property type="entry name" value="TRICARBOXYLATE-BINDING PROTEIN"/>
    <property type="match status" value="1"/>
</dbReference>
<dbReference type="AlphaFoldDB" id="A0A346A0H5"/>
<protein>
    <submittedName>
        <fullName evidence="3">Tripartite tricarboxylate transporter substrate binding protein</fullName>
    </submittedName>
</protein>
<gene>
    <name evidence="3" type="ORF">DW352_20370</name>
</gene>
<dbReference type="PIRSF" id="PIRSF017082">
    <property type="entry name" value="YflP"/>
    <property type="match status" value="1"/>
</dbReference>
<dbReference type="Gene3D" id="3.40.190.10">
    <property type="entry name" value="Periplasmic binding protein-like II"/>
    <property type="match status" value="1"/>
</dbReference>
<sequence length="328" mass="34551">MLGVKAVRIRHMWAALVLFVAGTAAAGAQTFPSRTVTIVSPYQAGGTSDIIARLMAQKLQERWGKPVIVENKPGANGGVGVNTVTSAAPDGHTLLAVASSALTLNPIFYPKLSYDVARDLAPITRTGLVANVLVVTPSLQANNVPSLIALAKAKPGMLTYASQGSGSNGQVTGELFKQRAGIDLLHVPYKGSAPAVQDLLAGQVNMMFDNLPSVLPLIRAGKLRALAVTTAQRAPQLPDTPTIAESGLPGFDTSAWFALLAPKVTPEPLRAEIERAAIAVLMAPDTRDRLRELGVEVAADGSAELQRRIIAESAMWRDVITKAGMKIE</sequence>
<feature type="signal peptide" evidence="2">
    <location>
        <begin position="1"/>
        <end position="26"/>
    </location>
</feature>
<name>A0A346A0H5_9HYPH</name>
<dbReference type="EMBL" id="CP031417">
    <property type="protein sequence ID" value="AXK82672.1"/>
    <property type="molecule type" value="Genomic_DNA"/>
</dbReference>
<dbReference type="SUPFAM" id="SSF53850">
    <property type="entry name" value="Periplasmic binding protein-like II"/>
    <property type="match status" value="1"/>
</dbReference>
<reference evidence="3 4" key="1">
    <citation type="submission" date="2018-07" db="EMBL/GenBank/DDBJ databases">
        <authorList>
            <person name="Quirk P.G."/>
            <person name="Krulwich T.A."/>
        </authorList>
    </citation>
    <scope>NUCLEOTIDE SEQUENCE [LARGE SCALE GENOMIC DNA]</scope>
    <source>
        <strain evidence="3 4">CC-BB4</strain>
    </source>
</reference>
<dbReference type="InterPro" id="IPR042100">
    <property type="entry name" value="Bug_dom1"/>
</dbReference>
<evidence type="ECO:0000256" key="1">
    <source>
        <dbReference type="ARBA" id="ARBA00006987"/>
    </source>
</evidence>
<organism evidence="3 4">
    <name type="scientific">Pseudolabrys taiwanensis</name>
    <dbReference type="NCBI Taxonomy" id="331696"/>
    <lineage>
        <taxon>Bacteria</taxon>
        <taxon>Pseudomonadati</taxon>
        <taxon>Pseudomonadota</taxon>
        <taxon>Alphaproteobacteria</taxon>
        <taxon>Hyphomicrobiales</taxon>
        <taxon>Xanthobacteraceae</taxon>
        <taxon>Pseudolabrys</taxon>
    </lineage>
</organism>
<accession>A0A346A0H5</accession>
<dbReference type="Pfam" id="PF03401">
    <property type="entry name" value="TctC"/>
    <property type="match status" value="1"/>
</dbReference>
<dbReference type="OrthoDB" id="7243891at2"/>
<keyword evidence="2" id="KW-0732">Signal</keyword>
<evidence type="ECO:0000313" key="3">
    <source>
        <dbReference type="EMBL" id="AXK82672.1"/>
    </source>
</evidence>
<proteinExistence type="inferred from homology"/>
<feature type="chain" id="PRO_5017054589" evidence="2">
    <location>
        <begin position="27"/>
        <end position="328"/>
    </location>
</feature>
<evidence type="ECO:0000256" key="2">
    <source>
        <dbReference type="SAM" id="SignalP"/>
    </source>
</evidence>
<dbReference type="Gene3D" id="3.40.190.150">
    <property type="entry name" value="Bordetella uptake gene, domain 1"/>
    <property type="match status" value="1"/>
</dbReference>
<dbReference type="CDD" id="cd13578">
    <property type="entry name" value="PBP2_Bug27"/>
    <property type="match status" value="1"/>
</dbReference>
<evidence type="ECO:0000313" key="4">
    <source>
        <dbReference type="Proteomes" id="UP000254889"/>
    </source>
</evidence>